<dbReference type="InterPro" id="IPR001650">
    <property type="entry name" value="Helicase_C-like"/>
</dbReference>
<dbReference type="PROSITE" id="PS51194">
    <property type="entry name" value="HELICASE_CTER"/>
    <property type="match status" value="1"/>
</dbReference>
<dbReference type="EC" id="3.1.-.-" evidence="11 12"/>
<dbReference type="SMART" id="SM00488">
    <property type="entry name" value="DEXDc2"/>
    <property type="match status" value="1"/>
</dbReference>
<dbReference type="GO" id="GO:0003678">
    <property type="term" value="F:DNA helicase activity"/>
    <property type="evidence" value="ECO:0007669"/>
    <property type="project" value="UniProtKB-EC"/>
</dbReference>
<evidence type="ECO:0000256" key="1">
    <source>
        <dbReference type="ARBA" id="ARBA00001966"/>
    </source>
</evidence>
<dbReference type="InterPro" id="IPR006555">
    <property type="entry name" value="ATP-dep_Helicase_C"/>
</dbReference>
<keyword evidence="17" id="KW-1185">Reference proteome</keyword>
<dbReference type="InterPro" id="IPR006310">
    <property type="entry name" value="DinG"/>
</dbReference>
<dbReference type="InterPro" id="IPR006554">
    <property type="entry name" value="Helicase-like_DEXD_c2"/>
</dbReference>
<dbReference type="InterPro" id="IPR006054">
    <property type="entry name" value="DnaQ"/>
</dbReference>
<evidence type="ECO:0000259" key="15">
    <source>
        <dbReference type="PROSITE" id="PS51194"/>
    </source>
</evidence>
<keyword evidence="13" id="KW-0175">Coiled coil</keyword>
<feature type="domain" description="Helicase C-terminal" evidence="15">
    <location>
        <begin position="756"/>
        <end position="949"/>
    </location>
</feature>
<dbReference type="NCBIfam" id="NF005981">
    <property type="entry name" value="PRK08074.1"/>
    <property type="match status" value="1"/>
</dbReference>
<dbReference type="EMBL" id="JBHSQV010000035">
    <property type="protein sequence ID" value="MFC5986076.1"/>
    <property type="molecule type" value="Genomic_DNA"/>
</dbReference>
<evidence type="ECO:0000256" key="11">
    <source>
        <dbReference type="HAMAP-Rule" id="MF_02206"/>
    </source>
</evidence>
<dbReference type="SMART" id="SM00491">
    <property type="entry name" value="HELICc2"/>
    <property type="match status" value="1"/>
</dbReference>
<dbReference type="PANTHER" id="PTHR11472:SF34">
    <property type="entry name" value="REGULATOR OF TELOMERE ELONGATION HELICASE 1"/>
    <property type="match status" value="1"/>
</dbReference>
<dbReference type="InterPro" id="IPR012337">
    <property type="entry name" value="RNaseH-like_sf"/>
</dbReference>
<comment type="caution">
    <text evidence="16">The sequence shown here is derived from an EMBL/GenBank/DDBJ whole genome shotgun (WGS) entry which is preliminary data.</text>
</comment>
<evidence type="ECO:0000256" key="8">
    <source>
        <dbReference type="ARBA" id="ARBA00022840"/>
    </source>
</evidence>
<dbReference type="Proteomes" id="UP001596250">
    <property type="component" value="Unassembled WGS sequence"/>
</dbReference>
<evidence type="ECO:0000313" key="16">
    <source>
        <dbReference type="EMBL" id="MFC5986076.1"/>
    </source>
</evidence>
<keyword evidence="3 11" id="KW-0540">Nuclease</keyword>
<keyword evidence="9" id="KW-0234">DNA repair</keyword>
<keyword evidence="8 11" id="KW-0067">ATP-binding</keyword>
<dbReference type="InterPro" id="IPR011545">
    <property type="entry name" value="DEAD/DEAH_box_helicase_dom"/>
</dbReference>
<dbReference type="PANTHER" id="PTHR11472">
    <property type="entry name" value="DNA REPAIR DEAD HELICASE RAD3/XP-D SUBFAMILY MEMBER"/>
    <property type="match status" value="1"/>
</dbReference>
<dbReference type="SUPFAM" id="SSF52540">
    <property type="entry name" value="P-loop containing nucleoside triphosphate hydrolases"/>
    <property type="match status" value="2"/>
</dbReference>
<evidence type="ECO:0000256" key="9">
    <source>
        <dbReference type="ARBA" id="ARBA00023204"/>
    </source>
</evidence>
<proteinExistence type="inferred from homology"/>
<keyword evidence="5" id="KW-0227">DNA damage</keyword>
<keyword evidence="6 11" id="KW-0378">Hydrolase</keyword>
<dbReference type="SMART" id="SM00487">
    <property type="entry name" value="DEXDc"/>
    <property type="match status" value="1"/>
</dbReference>
<gene>
    <name evidence="11 12 16" type="primary">dinG</name>
    <name evidence="16" type="ORF">ACFPXP_06480</name>
</gene>
<dbReference type="InterPro" id="IPR014001">
    <property type="entry name" value="Helicase_ATP-bd"/>
</dbReference>
<sequence>MKYAVMDFETTGPLQQDEIIQIGLVVVEQDQIIDKYNTFVKPKASIPESVTQLTGITDDMVKDAPSIEDAIADMLPYLEQSIFVAHHAAFDLGFLQRALDQCGYSPFSGLVLDTMDLLRFLYPDLPSLQLSMVSSALGVPHLEPHKADSDAEATALIFIQCIQKLNQLPYLTVQRLSYLFDEPAAQLSDLKWWIDQLLFLKETQGDLEESTLSYRQFALNVEDWADEMPESTAEPIEETFEAFYEQMRDNLKQKFAKYEEREAQTEMIRQVMEAFAEEKHLIVEAGTGTGKSLGYLIPSIYYSLKNQEKVAISTHTINLQEQIKQRDLPLLHEISPHPFHAAVLKGRSHYLCLRKFEQKINLKDYDANREQVLLAAQMIVWLGETKIGDEEEIHLGQRGADFWQSVASDTDSCLNRSCPWFRKCFYHRARNDAQKADVVITNHSLLFTDQKADHRILPAYQSLIIDEAHQFDETAGKHLGIQINYFSLSHALNWLYKDAYQGKLITLKSLLENNGHEKSETWVDLIEQSIQRIEKIKEHWEEFHHMLYQHWVSPQETAAAQETGQIVVRFKPSEPPKEWELLRTIEDNIHADSGELIKSLQRLMEELKEEAGDFELQSLITDLNGSYKDIVRCRDDLRFFVKMKNTNDVYWLEANVQYRHKSIQLYTVPVDVSMMLKEMFFDAKDSIVMTSATLSVNQNFEYVKEQVGLSGFAEKNKLQTVQLPSPFNYRKNVLVCIPRDFPKLKGIAGEKEFALELIQSLSEVAQVTDGRMLVLFTSYRMLKMVHGGLKEKLQGTGIQVLGQGVDSNNRSKLTKWFTDSPNCVLLGTSSFWEGVDIPGDDLSCLCIVRLPFQPPNHPVAEAKSDFLKQQNKNPFMHYSVPQAVIRFKQGFGRLIRTSSDRGVVIIYDTRVIDTYYGKHFLYSLPGPKIEHMSKQQMIHRVKEWFDEEKEVQPDVMKEGR</sequence>
<protein>
    <recommendedName>
        <fullName evidence="11 12">3'-5' exonuclease DinG</fullName>
        <ecNumber evidence="11 12">3.1.-.-</ecNumber>
    </recommendedName>
</protein>
<dbReference type="Pfam" id="PF00929">
    <property type="entry name" value="RNase_T"/>
    <property type="match status" value="1"/>
</dbReference>
<organism evidence="16 17">
    <name type="scientific">Marinicrinis lubricantis</name>
    <dbReference type="NCBI Taxonomy" id="2086470"/>
    <lineage>
        <taxon>Bacteria</taxon>
        <taxon>Bacillati</taxon>
        <taxon>Bacillota</taxon>
        <taxon>Bacilli</taxon>
        <taxon>Bacillales</taxon>
        <taxon>Paenibacillaceae</taxon>
    </lineage>
</organism>
<name>A0ABW1ILZ2_9BACL</name>
<dbReference type="Gene3D" id="3.40.50.300">
    <property type="entry name" value="P-loop containing nucleotide triphosphate hydrolases"/>
    <property type="match status" value="2"/>
</dbReference>
<evidence type="ECO:0000256" key="3">
    <source>
        <dbReference type="ARBA" id="ARBA00022722"/>
    </source>
</evidence>
<evidence type="ECO:0000256" key="12">
    <source>
        <dbReference type="RuleBase" id="RU364106"/>
    </source>
</evidence>
<dbReference type="InterPro" id="IPR013520">
    <property type="entry name" value="Ribonucl_H"/>
</dbReference>
<dbReference type="PROSITE" id="PS51193">
    <property type="entry name" value="HELICASE_ATP_BIND_2"/>
    <property type="match status" value="1"/>
</dbReference>
<dbReference type="NCBIfam" id="TIGR00573">
    <property type="entry name" value="dnaq"/>
    <property type="match status" value="1"/>
</dbReference>
<evidence type="ECO:0000256" key="7">
    <source>
        <dbReference type="ARBA" id="ARBA00022839"/>
    </source>
</evidence>
<feature type="binding site" evidence="11">
    <location>
        <begin position="285"/>
        <end position="292"/>
    </location>
    <ligand>
        <name>ATP</name>
        <dbReference type="ChEBI" id="CHEBI:30616"/>
    </ligand>
</feature>
<evidence type="ECO:0000256" key="6">
    <source>
        <dbReference type="ARBA" id="ARBA00022801"/>
    </source>
</evidence>
<feature type="short sequence motif" description="DEAH box" evidence="11">
    <location>
        <begin position="466"/>
        <end position="469"/>
    </location>
</feature>
<evidence type="ECO:0000256" key="4">
    <source>
        <dbReference type="ARBA" id="ARBA00022741"/>
    </source>
</evidence>
<evidence type="ECO:0000256" key="10">
    <source>
        <dbReference type="ARBA" id="ARBA00048954"/>
    </source>
</evidence>
<evidence type="ECO:0000313" key="17">
    <source>
        <dbReference type="Proteomes" id="UP001596250"/>
    </source>
</evidence>
<dbReference type="GO" id="GO:0016787">
    <property type="term" value="F:hydrolase activity"/>
    <property type="evidence" value="ECO:0007669"/>
    <property type="project" value="UniProtKB-KW"/>
</dbReference>
<dbReference type="NCBIfam" id="TIGR01407">
    <property type="entry name" value="dinG_rel"/>
    <property type="match status" value="1"/>
</dbReference>
<dbReference type="Gene3D" id="3.30.420.10">
    <property type="entry name" value="Ribonuclease H-like superfamily/Ribonuclease H"/>
    <property type="match status" value="1"/>
</dbReference>
<feature type="domain" description="Helicase ATP-binding" evidence="14">
    <location>
        <begin position="250"/>
        <end position="517"/>
    </location>
</feature>
<comment type="function">
    <text evidence="11 12">3'-5' exonuclease.</text>
</comment>
<keyword evidence="7 11" id="KW-0269">Exonuclease</keyword>
<evidence type="ECO:0000256" key="2">
    <source>
        <dbReference type="ARBA" id="ARBA00022485"/>
    </source>
</evidence>
<dbReference type="CDD" id="cd06127">
    <property type="entry name" value="DEDDh"/>
    <property type="match status" value="1"/>
</dbReference>
<keyword evidence="2" id="KW-0004">4Fe-4S</keyword>
<evidence type="ECO:0000256" key="5">
    <source>
        <dbReference type="ARBA" id="ARBA00022763"/>
    </source>
</evidence>
<dbReference type="RefSeq" id="WP_379893399.1">
    <property type="nucleotide sequence ID" value="NZ_CBCSCT010000004.1"/>
</dbReference>
<keyword evidence="2" id="KW-0479">Metal-binding</keyword>
<keyword evidence="16" id="KW-0347">Helicase</keyword>
<dbReference type="InterPro" id="IPR014013">
    <property type="entry name" value="Helic_SF1/SF2_ATP-bd_DinG/Rad3"/>
</dbReference>
<comment type="catalytic activity">
    <reaction evidence="10">
        <text>ATP + H2O = ADP + phosphate + H(+)</text>
        <dbReference type="Rhea" id="RHEA:13065"/>
        <dbReference type="ChEBI" id="CHEBI:15377"/>
        <dbReference type="ChEBI" id="CHEBI:15378"/>
        <dbReference type="ChEBI" id="CHEBI:30616"/>
        <dbReference type="ChEBI" id="CHEBI:43474"/>
        <dbReference type="ChEBI" id="CHEBI:456216"/>
        <dbReference type="EC" id="5.6.2.3"/>
    </reaction>
</comment>
<dbReference type="InterPro" id="IPR027417">
    <property type="entry name" value="P-loop_NTPase"/>
</dbReference>
<evidence type="ECO:0000256" key="13">
    <source>
        <dbReference type="SAM" id="Coils"/>
    </source>
</evidence>
<feature type="coiled-coil region" evidence="13">
    <location>
        <begin position="590"/>
        <end position="617"/>
    </location>
</feature>
<dbReference type="HAMAP" id="MF_02206">
    <property type="entry name" value="DinG_exonucl"/>
    <property type="match status" value="1"/>
</dbReference>
<accession>A0ABW1ILZ2</accession>
<keyword evidence="2" id="KW-0408">Iron</keyword>
<keyword evidence="4 11" id="KW-0547">Nucleotide-binding</keyword>
<evidence type="ECO:0000259" key="14">
    <source>
        <dbReference type="PROSITE" id="PS51193"/>
    </source>
</evidence>
<dbReference type="SUPFAM" id="SSF53098">
    <property type="entry name" value="Ribonuclease H-like"/>
    <property type="match status" value="1"/>
</dbReference>
<reference evidence="17" key="1">
    <citation type="journal article" date="2019" name="Int. J. Syst. Evol. Microbiol.">
        <title>The Global Catalogue of Microorganisms (GCM) 10K type strain sequencing project: providing services to taxonomists for standard genome sequencing and annotation.</title>
        <authorList>
            <consortium name="The Broad Institute Genomics Platform"/>
            <consortium name="The Broad Institute Genome Sequencing Center for Infectious Disease"/>
            <person name="Wu L."/>
            <person name="Ma J."/>
        </authorList>
    </citation>
    <scope>NUCLEOTIDE SEQUENCE [LARGE SCALE GENOMIC DNA]</scope>
    <source>
        <strain evidence="17">CCM 8749</strain>
    </source>
</reference>
<keyword evidence="2" id="KW-0411">Iron-sulfur</keyword>
<comment type="cofactor">
    <cofactor evidence="1">
        <name>[4Fe-4S] cluster</name>
        <dbReference type="ChEBI" id="CHEBI:49883"/>
    </cofactor>
</comment>
<dbReference type="Pfam" id="PF00270">
    <property type="entry name" value="DEAD"/>
    <property type="match status" value="1"/>
</dbReference>
<dbReference type="Pfam" id="PF13307">
    <property type="entry name" value="Helicase_C_2"/>
    <property type="match status" value="1"/>
</dbReference>
<dbReference type="InterPro" id="IPR036397">
    <property type="entry name" value="RNaseH_sf"/>
</dbReference>
<dbReference type="SMART" id="SM00479">
    <property type="entry name" value="EXOIII"/>
    <property type="match status" value="1"/>
</dbReference>
<feature type="coiled-coil region" evidence="13">
    <location>
        <begin position="241"/>
        <end position="268"/>
    </location>
</feature>
<dbReference type="InterPro" id="IPR045028">
    <property type="entry name" value="DinG/Rad3-like"/>
</dbReference>
<comment type="similarity">
    <text evidence="11 12">Belongs to the helicase family. DinG subfamily. Type 2 sub-subfamily.</text>
</comment>